<reference evidence="1" key="1">
    <citation type="submission" date="2021-07" db="EMBL/GenBank/DDBJ databases">
        <authorList>
            <person name="Branca A.L. A."/>
        </authorList>
    </citation>
    <scope>NUCLEOTIDE SEQUENCE</scope>
</reference>
<dbReference type="InterPro" id="IPR016181">
    <property type="entry name" value="Acyl_CoA_acyltransferase"/>
</dbReference>
<comment type="caution">
    <text evidence="1">The sequence shown here is derived from an EMBL/GenBank/DDBJ whole genome shotgun (WGS) entry which is preliminary data.</text>
</comment>
<gene>
    <name evidence="1" type="ORF">PEGY_LOCUS5361</name>
</gene>
<dbReference type="AlphaFoldDB" id="A0A9W4KCH8"/>
<proteinExistence type="predicted"/>
<dbReference type="EMBL" id="CAJVRC010000863">
    <property type="protein sequence ID" value="CAG8898756.1"/>
    <property type="molecule type" value="Genomic_DNA"/>
</dbReference>
<dbReference type="Proteomes" id="UP001154252">
    <property type="component" value="Unassembled WGS sequence"/>
</dbReference>
<dbReference type="OrthoDB" id="3794209at2759"/>
<accession>A0A9W4KCH8</accession>
<evidence type="ECO:0008006" key="3">
    <source>
        <dbReference type="Google" id="ProtNLM"/>
    </source>
</evidence>
<organism evidence="1 2">
    <name type="scientific">Penicillium egyptiacum</name>
    <dbReference type="NCBI Taxonomy" id="1303716"/>
    <lineage>
        <taxon>Eukaryota</taxon>
        <taxon>Fungi</taxon>
        <taxon>Dikarya</taxon>
        <taxon>Ascomycota</taxon>
        <taxon>Pezizomycotina</taxon>
        <taxon>Eurotiomycetes</taxon>
        <taxon>Eurotiomycetidae</taxon>
        <taxon>Eurotiales</taxon>
        <taxon>Aspergillaceae</taxon>
        <taxon>Penicillium</taxon>
    </lineage>
</organism>
<name>A0A9W4KCH8_9EURO</name>
<keyword evidence="2" id="KW-1185">Reference proteome</keyword>
<evidence type="ECO:0000313" key="1">
    <source>
        <dbReference type="EMBL" id="CAG8898756.1"/>
    </source>
</evidence>
<evidence type="ECO:0000313" key="2">
    <source>
        <dbReference type="Proteomes" id="UP001154252"/>
    </source>
</evidence>
<dbReference type="Gene3D" id="3.40.630.30">
    <property type="match status" value="1"/>
</dbReference>
<dbReference type="SUPFAM" id="SSF55729">
    <property type="entry name" value="Acyl-CoA N-acyltransferases (Nat)"/>
    <property type="match status" value="1"/>
</dbReference>
<sequence>MSTTTVEDTIETPEVIKTIKSSPATPSYRIEIFTRSDLLKQPFLQELRDVINASYYDTGLSHFEKNGPRLQSDTQLADELQETGFTTIAFAQNAIIGTASLKIWSPDSEGDAWKLPGHFEQFSADEIFSASSTVLDSLDDESQNASCDGGFEIVAVAITPDPRYRKKGIAASLVEACQEELKSRMSPARSSIMLRSIREVQGSYWLKRGFRIVGEQYCPPFTWGYNKGFVLWAMERELSV</sequence>
<dbReference type="CDD" id="cd04301">
    <property type="entry name" value="NAT_SF"/>
    <property type="match status" value="1"/>
</dbReference>
<protein>
    <recommendedName>
        <fullName evidence="3">N-acetyltransferase domain-containing protein</fullName>
    </recommendedName>
</protein>